<evidence type="ECO:0000259" key="1">
    <source>
        <dbReference type="Pfam" id="PF00149"/>
    </source>
</evidence>
<comment type="caution">
    <text evidence="2">The sequence shown here is derived from an EMBL/GenBank/DDBJ whole genome shotgun (WGS) entry which is preliminary data.</text>
</comment>
<dbReference type="OrthoDB" id="5380150at2"/>
<gene>
    <name evidence="2" type="ORF">D9V29_09220</name>
</gene>
<dbReference type="SUPFAM" id="SSF56300">
    <property type="entry name" value="Metallo-dependent phosphatases"/>
    <property type="match status" value="1"/>
</dbReference>
<name>A0A3L6ZV03_9MICO</name>
<dbReference type="GO" id="GO:0016787">
    <property type="term" value="F:hydrolase activity"/>
    <property type="evidence" value="ECO:0007669"/>
    <property type="project" value="InterPro"/>
</dbReference>
<dbReference type="RefSeq" id="WP_121673011.1">
    <property type="nucleotide sequence ID" value="NZ_BMXM01000004.1"/>
</dbReference>
<protein>
    <recommendedName>
        <fullName evidence="1">Calcineurin-like phosphoesterase domain-containing protein</fullName>
    </recommendedName>
</protein>
<evidence type="ECO:0000313" key="2">
    <source>
        <dbReference type="EMBL" id="RLP71495.1"/>
    </source>
</evidence>
<feature type="domain" description="Calcineurin-like phosphoesterase" evidence="1">
    <location>
        <begin position="17"/>
        <end position="224"/>
    </location>
</feature>
<dbReference type="InterPro" id="IPR004843">
    <property type="entry name" value="Calcineurin-like_PHP"/>
</dbReference>
<keyword evidence="3" id="KW-1185">Reference proteome</keyword>
<dbReference type="EMBL" id="RCUV01000008">
    <property type="protein sequence ID" value="RLP71495.1"/>
    <property type="molecule type" value="Genomic_DNA"/>
</dbReference>
<dbReference type="Gene3D" id="3.60.21.10">
    <property type="match status" value="1"/>
</dbReference>
<evidence type="ECO:0000313" key="3">
    <source>
        <dbReference type="Proteomes" id="UP000270299"/>
    </source>
</evidence>
<dbReference type="Pfam" id="PF00149">
    <property type="entry name" value="Metallophos"/>
    <property type="match status" value="1"/>
</dbReference>
<dbReference type="Proteomes" id="UP000270299">
    <property type="component" value="Unassembled WGS sequence"/>
</dbReference>
<proteinExistence type="predicted"/>
<reference evidence="2 3" key="1">
    <citation type="submission" date="2018-10" db="EMBL/GenBank/DDBJ databases">
        <authorList>
            <person name="Li J."/>
        </authorList>
    </citation>
    <scope>NUCLEOTIDE SEQUENCE [LARGE SCALE GENOMIC DNA]</scope>
    <source>
        <strain evidence="2 3">CCTCC AB209002</strain>
    </source>
</reference>
<accession>A0A3L6ZV03</accession>
<organism evidence="2 3">
    <name type="scientific">Mycetocola manganoxydans</name>
    <dbReference type="NCBI Taxonomy" id="699879"/>
    <lineage>
        <taxon>Bacteria</taxon>
        <taxon>Bacillati</taxon>
        <taxon>Actinomycetota</taxon>
        <taxon>Actinomycetes</taxon>
        <taxon>Micrococcales</taxon>
        <taxon>Microbacteriaceae</taxon>
        <taxon>Mycetocola</taxon>
    </lineage>
</organism>
<sequence>MVETGTLVSGLSTANEIGVMGDLHGDLAHAFRVSAVFANRGVTTLVQLGDWAAIWPRENWHAAVDKLSRRLSQGGQQMYFLDGNHDAHTILARFPIGPDGLRWITPNIAHIPRGWRTTIGGNRTLAALGGANSIDLQHRTEGVDWWSAHEQITEADLKALGPQDADVLLGHEVPFGVPSLDRHLAALPRWPFEAEWYARRSRYMFHQAVMQTRPKLTLGGHYHHFVDDTVSYTDGAGSFTCRVVVLNKNGSGISQAILDTHTLGLTFLRRNTTEAEPTPKGKPND</sequence>
<dbReference type="AlphaFoldDB" id="A0A3L6ZV03"/>
<dbReference type="InterPro" id="IPR029052">
    <property type="entry name" value="Metallo-depent_PP-like"/>
</dbReference>